<sequence>MSERFDSKKKVSGNFRKLLQERIGKSNPRRKLTAEEQRRLSKLEVIAAKLKRGENVQNRQLQTWLSDDEYEQVDVEWQEQLEIREELKDKPSELKRYEDKLKEAIMMRNRSDTYHRKGKKAAAYKLDNKCESLCEDSLEILQEIVAADASLQIWFDRNLDFGHSSLIDASLGNLPRLVTSRSIEKLRNDSRLVKKIDVKISVVERAIDNIGRDTVVPSKGDSFMLEKFLNADD</sequence>
<dbReference type="RefSeq" id="WP_100256893.1">
    <property type="nucleotide sequence ID" value="NZ_CP011797.1"/>
</dbReference>
<evidence type="ECO:0000313" key="2">
    <source>
        <dbReference type="Proteomes" id="UP000229757"/>
    </source>
</evidence>
<dbReference type="OrthoDB" id="7872277at2"/>
<protein>
    <submittedName>
        <fullName evidence="1">Uncharacterized protein</fullName>
    </submittedName>
</protein>
<accession>A0A2K8KR56</accession>
<reference evidence="1 2" key="1">
    <citation type="journal article" date="2017" name="Environ. Microbiol.">
        <title>Genomic and physiological analyses of 'Reinekea forsetii' reveal a versatile opportunistic lifestyle during spring algae blooms.</title>
        <authorList>
            <person name="Avci B."/>
            <person name="Hahnke R.L."/>
            <person name="Chafee M."/>
            <person name="Fischer T."/>
            <person name="Gruber-Vodicka H."/>
            <person name="Tegetmeyer H.E."/>
            <person name="Harder J."/>
            <person name="Fuchs B.M."/>
            <person name="Amann R.I."/>
            <person name="Teeling H."/>
        </authorList>
    </citation>
    <scope>NUCLEOTIDE SEQUENCE [LARGE SCALE GENOMIC DNA]</scope>
    <source>
        <strain evidence="1 2">Hel1_31_D35</strain>
    </source>
</reference>
<dbReference type="Proteomes" id="UP000229757">
    <property type="component" value="Chromosome"/>
</dbReference>
<dbReference type="KEGG" id="rfo:REIFOR_01413"/>
<gene>
    <name evidence="1" type="ORF">REIFOR_01413</name>
</gene>
<dbReference type="EMBL" id="CP011797">
    <property type="protein sequence ID" value="ATX76559.1"/>
    <property type="molecule type" value="Genomic_DNA"/>
</dbReference>
<keyword evidence="2" id="KW-1185">Reference proteome</keyword>
<name>A0A2K8KR56_9GAMM</name>
<evidence type="ECO:0000313" key="1">
    <source>
        <dbReference type="EMBL" id="ATX76559.1"/>
    </source>
</evidence>
<dbReference type="AlphaFoldDB" id="A0A2K8KR56"/>
<organism evidence="1 2">
    <name type="scientific">Reinekea forsetii</name>
    <dbReference type="NCBI Taxonomy" id="1336806"/>
    <lineage>
        <taxon>Bacteria</taxon>
        <taxon>Pseudomonadati</taxon>
        <taxon>Pseudomonadota</taxon>
        <taxon>Gammaproteobacteria</taxon>
        <taxon>Oceanospirillales</taxon>
        <taxon>Saccharospirillaceae</taxon>
        <taxon>Reinekea</taxon>
    </lineage>
</organism>
<proteinExistence type="predicted"/>